<dbReference type="SUPFAM" id="SSF51182">
    <property type="entry name" value="RmlC-like cupins"/>
    <property type="match status" value="1"/>
</dbReference>
<evidence type="ECO:0000313" key="6">
    <source>
        <dbReference type="Proteomes" id="UP001527925"/>
    </source>
</evidence>
<organism evidence="5 6">
    <name type="scientific">Polyrhizophydium stewartii</name>
    <dbReference type="NCBI Taxonomy" id="2732419"/>
    <lineage>
        <taxon>Eukaryota</taxon>
        <taxon>Fungi</taxon>
        <taxon>Fungi incertae sedis</taxon>
        <taxon>Chytridiomycota</taxon>
        <taxon>Chytridiomycota incertae sedis</taxon>
        <taxon>Chytridiomycetes</taxon>
        <taxon>Rhizophydiales</taxon>
        <taxon>Rhizophydiales incertae sedis</taxon>
        <taxon>Polyrhizophydium</taxon>
    </lineage>
</organism>
<evidence type="ECO:0000256" key="2">
    <source>
        <dbReference type="RuleBase" id="RU003457"/>
    </source>
</evidence>
<dbReference type="InterPro" id="IPR012093">
    <property type="entry name" value="Pirin"/>
</dbReference>
<dbReference type="InterPro" id="IPR003829">
    <property type="entry name" value="Pirin_N_dom"/>
</dbReference>
<keyword evidence="6" id="KW-1185">Reference proteome</keyword>
<dbReference type="Gene3D" id="2.60.120.10">
    <property type="entry name" value="Jelly Rolls"/>
    <property type="match status" value="2"/>
</dbReference>
<dbReference type="Pfam" id="PF02678">
    <property type="entry name" value="Pirin"/>
    <property type="match status" value="1"/>
</dbReference>
<feature type="domain" description="Pirin N-terminal" evidence="3">
    <location>
        <begin position="27"/>
        <end position="120"/>
    </location>
</feature>
<evidence type="ECO:0000259" key="3">
    <source>
        <dbReference type="Pfam" id="PF02678"/>
    </source>
</evidence>
<comment type="similarity">
    <text evidence="1 2">Belongs to the pirin family.</text>
</comment>
<comment type="caution">
    <text evidence="5">The sequence shown here is derived from an EMBL/GenBank/DDBJ whole genome shotgun (WGS) entry which is preliminary data.</text>
</comment>
<name>A0ABR4NEX8_9FUNG</name>
<evidence type="ECO:0000313" key="5">
    <source>
        <dbReference type="EMBL" id="KAL2918016.1"/>
    </source>
</evidence>
<dbReference type="InterPro" id="IPR014710">
    <property type="entry name" value="RmlC-like_jellyroll"/>
</dbReference>
<protein>
    <submittedName>
        <fullName evidence="5">RNA pol II transcription cofactor</fullName>
    </submittedName>
</protein>
<sequence length="293" mass="32306">MSAIGRAFRQVVKTVLSADRIEGTGARISRSIGTRRHRSHDPFLLLDDFKVSGREGFPDHPHRGLETITLMFEGVVQHEDFAGHVGRIGPGDLQFMNAGRGIVHTEMPVSEHASGLQLWVNLPRRAKMMPPSYHDLRATDIPHAKSVDGRTLVKVISGRSYGVEAKMHTVVPIYYLDVSMQPNATFYQEIPAGYNTMVYTLEGSAAFGSLPPSEPRTTLIFGSDGDHVRATTSEAPARFVLLAGEPIGEPVAQQGLFVMNSKEELLQAIADYEQGRNGFEMAHVWKSDIGNRK</sequence>
<dbReference type="CDD" id="cd02909">
    <property type="entry name" value="cupin_pirin_N"/>
    <property type="match status" value="1"/>
</dbReference>
<dbReference type="PIRSF" id="PIRSF006232">
    <property type="entry name" value="Pirin"/>
    <property type="match status" value="1"/>
</dbReference>
<gene>
    <name evidence="5" type="primary">PRN1_1</name>
    <name evidence="5" type="ORF">HK105_202430</name>
</gene>
<dbReference type="InterPro" id="IPR011051">
    <property type="entry name" value="RmlC_Cupin_sf"/>
</dbReference>
<dbReference type="PANTHER" id="PTHR13903">
    <property type="entry name" value="PIRIN-RELATED"/>
    <property type="match status" value="1"/>
</dbReference>
<accession>A0ABR4NEX8</accession>
<dbReference type="Proteomes" id="UP001527925">
    <property type="component" value="Unassembled WGS sequence"/>
</dbReference>
<dbReference type="CDD" id="cd02247">
    <property type="entry name" value="cupin_pirin_C"/>
    <property type="match status" value="1"/>
</dbReference>
<dbReference type="Pfam" id="PF05726">
    <property type="entry name" value="Pirin_C"/>
    <property type="match status" value="1"/>
</dbReference>
<evidence type="ECO:0000259" key="4">
    <source>
        <dbReference type="Pfam" id="PF05726"/>
    </source>
</evidence>
<dbReference type="PANTHER" id="PTHR13903:SF8">
    <property type="entry name" value="PIRIN"/>
    <property type="match status" value="1"/>
</dbReference>
<feature type="domain" description="Pirin C-terminal" evidence="4">
    <location>
        <begin position="175"/>
        <end position="278"/>
    </location>
</feature>
<dbReference type="InterPro" id="IPR008778">
    <property type="entry name" value="Pirin_C_dom"/>
</dbReference>
<dbReference type="EMBL" id="JADGIZ020000008">
    <property type="protein sequence ID" value="KAL2918016.1"/>
    <property type="molecule type" value="Genomic_DNA"/>
</dbReference>
<reference evidence="5 6" key="1">
    <citation type="submission" date="2023-09" db="EMBL/GenBank/DDBJ databases">
        <title>Pangenome analysis of Batrachochytrium dendrobatidis and related Chytrids.</title>
        <authorList>
            <person name="Yacoub M.N."/>
            <person name="Stajich J.E."/>
            <person name="James T.Y."/>
        </authorList>
    </citation>
    <scope>NUCLEOTIDE SEQUENCE [LARGE SCALE GENOMIC DNA]</scope>
    <source>
        <strain evidence="5 6">JEL0888</strain>
    </source>
</reference>
<evidence type="ECO:0000256" key="1">
    <source>
        <dbReference type="ARBA" id="ARBA00008416"/>
    </source>
</evidence>
<proteinExistence type="inferred from homology"/>